<dbReference type="Proteomes" id="UP001555786">
    <property type="component" value="Unassembled WGS sequence"/>
</dbReference>
<reference evidence="1 3" key="1">
    <citation type="submission" date="2024-07" db="EMBL/GenBank/DDBJ databases">
        <title>Description of Labrys sedimenti sp. nov., isolated from a diclofenac-degrading enrichment culture.</title>
        <authorList>
            <person name="Tancsics A."/>
            <person name="Csepanyi A."/>
        </authorList>
    </citation>
    <scope>NUCLEOTIDE SEQUENCE [LARGE SCALE GENOMIC DNA]</scope>
    <source>
        <strain evidence="1 3">LMG 23578</strain>
    </source>
</reference>
<dbReference type="PANTHER" id="PTHR36849">
    <property type="entry name" value="CYTOPLASMIC PROTEIN-RELATED"/>
    <property type="match status" value="1"/>
</dbReference>
<accession>A0ABV3PFC0</accession>
<protein>
    <submittedName>
        <fullName evidence="2">DUF488 domain-containing protein</fullName>
    </submittedName>
    <submittedName>
        <fullName evidence="1">DUF488 family protein</fullName>
    </submittedName>
</protein>
<evidence type="ECO:0000313" key="4">
    <source>
        <dbReference type="Proteomes" id="UP001595190"/>
    </source>
</evidence>
<dbReference type="EMBL" id="JBFNQD010000001">
    <property type="protein sequence ID" value="MEW9304325.1"/>
    <property type="molecule type" value="Genomic_DNA"/>
</dbReference>
<reference evidence="2 4" key="2">
    <citation type="submission" date="2024-09" db="EMBL/GenBank/DDBJ databases">
        <title>Description of Labrys sedimenti sp. nov., isolated from a diclofenac-degrading enrichment culture, and genome-based reclassification of Labrys portucalensis as a later heterotypic synonym of Labrys neptuniae.</title>
        <authorList>
            <person name="Tancsics A."/>
            <person name="Csepanyi A."/>
        </authorList>
    </citation>
    <scope>NUCLEOTIDE SEQUENCE [LARGE SCALE GENOMIC DNA]</scope>
    <source>
        <strain evidence="2 4">LMG 23412</strain>
    </source>
</reference>
<dbReference type="Proteomes" id="UP001595190">
    <property type="component" value="Unassembled WGS sequence"/>
</dbReference>
<dbReference type="InterPro" id="IPR052552">
    <property type="entry name" value="YeaO-like"/>
</dbReference>
<sequence length="117" mass="13298">MPIGLKRAYDPPASSDGLRILVDRLWPRGLSKPEAHIDIWAKDVAPSPALRQWFGHDPAKWQEFQARYESELAHNNEAVVALRRLIGDKVATLIYAARDAEHTHALVIRGILERMRV</sequence>
<proteinExistence type="predicted"/>
<evidence type="ECO:0000313" key="2">
    <source>
        <dbReference type="EMBL" id="MFC2248946.1"/>
    </source>
</evidence>
<organism evidence="1 3">
    <name type="scientific">Labrys neptuniae</name>
    <dbReference type="NCBI Taxonomy" id="376174"/>
    <lineage>
        <taxon>Bacteria</taxon>
        <taxon>Pseudomonadati</taxon>
        <taxon>Pseudomonadota</taxon>
        <taxon>Alphaproteobacteria</taxon>
        <taxon>Hyphomicrobiales</taxon>
        <taxon>Xanthobacteraceae</taxon>
        <taxon>Labrys</taxon>
    </lineage>
</organism>
<evidence type="ECO:0000313" key="3">
    <source>
        <dbReference type="Proteomes" id="UP001555786"/>
    </source>
</evidence>
<comment type="caution">
    <text evidence="1">The sequence shown here is derived from an EMBL/GenBank/DDBJ whole genome shotgun (WGS) entry which is preliminary data.</text>
</comment>
<dbReference type="PANTHER" id="PTHR36849:SF1">
    <property type="entry name" value="CYTOPLASMIC PROTEIN"/>
    <property type="match status" value="1"/>
</dbReference>
<dbReference type="RefSeq" id="WP_311936144.1">
    <property type="nucleotide sequence ID" value="NZ_JAVSCS010000014.1"/>
</dbReference>
<keyword evidence="3" id="KW-1185">Reference proteome</keyword>
<dbReference type="EMBL" id="JBHGPK010000001">
    <property type="protein sequence ID" value="MFC2248946.1"/>
    <property type="molecule type" value="Genomic_DNA"/>
</dbReference>
<dbReference type="Pfam" id="PF22752">
    <property type="entry name" value="DUF488-N3i"/>
    <property type="match status" value="1"/>
</dbReference>
<evidence type="ECO:0000313" key="1">
    <source>
        <dbReference type="EMBL" id="MEW9304325.1"/>
    </source>
</evidence>
<gene>
    <name evidence="1" type="ORF">ABXS05_02165</name>
    <name evidence="2" type="ORF">ACETRX_04910</name>
</gene>
<name>A0ABV3PFC0_9HYPH</name>